<evidence type="ECO:0000313" key="3">
    <source>
        <dbReference type="Proteomes" id="UP000604046"/>
    </source>
</evidence>
<dbReference type="Proteomes" id="UP000604046">
    <property type="component" value="Unassembled WGS sequence"/>
</dbReference>
<feature type="region of interest" description="Disordered" evidence="1">
    <location>
        <begin position="305"/>
        <end position="331"/>
    </location>
</feature>
<sequence length="507" mass="53732">MADERVYAAADLLRFRPGLFSCGLDAGADHEEKQNALGYKVQEVQCVLPAKPPLKPGRQKATKMMTKRKDKARGDAAGVQASDVATCKDVGSLRTLLWQLAFATQNIEATGGFDHCGVRLLYEMGAVAEQIREITLRQRQRQAAISIQKGWSDYKEARKLAALKELERLEAQRGAPLPFIPMQGAGWWPEGAAASTAGGDLLSQLKRGAAQPPQQPQLDGRCILQMLGTTPPPESGSLPLFTGPGPGLDGRALLQQFGTTPPPESGSLPPFTGPGPGLDGRALLQQLQPPAPLDGRALLQQLRGPMAPAVPPPSAPPAMLGQSEASAPRSFDPQSFFRTAELAQQGAAPYPGQEARGSGSVDVLSEFVRAAQVQQQGQRDQPDIAAVTPAQASTASLPAPPTEPPTLPPPEPAPPASREEERQALREKMRALAEARKRAEAASQPPAVAPQGGPCGDFGAMGRGSIQRLREIVGPSPTDLVLQNLLERFKGDVNAAANTYFSSLSQV</sequence>
<feature type="region of interest" description="Disordered" evidence="1">
    <location>
        <begin position="372"/>
        <end position="454"/>
    </location>
</feature>
<dbReference type="AlphaFoldDB" id="A0A812SJI7"/>
<dbReference type="EMBL" id="CAJNDS010002457">
    <property type="protein sequence ID" value="CAE7484092.1"/>
    <property type="molecule type" value="Genomic_DNA"/>
</dbReference>
<evidence type="ECO:0000313" key="2">
    <source>
        <dbReference type="EMBL" id="CAE7484092.1"/>
    </source>
</evidence>
<name>A0A812SJI7_9DINO</name>
<comment type="caution">
    <text evidence="2">The sequence shown here is derived from an EMBL/GenBank/DDBJ whole genome shotgun (WGS) entry which is preliminary data.</text>
</comment>
<feature type="compositionally biased region" description="Pro residues" evidence="1">
    <location>
        <begin position="398"/>
        <end position="415"/>
    </location>
</feature>
<protein>
    <submittedName>
        <fullName evidence="2">Uncharacterized protein</fullName>
    </submittedName>
</protein>
<gene>
    <name evidence="2" type="ORF">SNAT2548_LOCUS27169</name>
</gene>
<feature type="compositionally biased region" description="Basic and acidic residues" evidence="1">
    <location>
        <begin position="417"/>
        <end position="440"/>
    </location>
</feature>
<feature type="region of interest" description="Disordered" evidence="1">
    <location>
        <begin position="259"/>
        <end position="278"/>
    </location>
</feature>
<keyword evidence="3" id="KW-1185">Reference proteome</keyword>
<organism evidence="2 3">
    <name type="scientific">Symbiodinium natans</name>
    <dbReference type="NCBI Taxonomy" id="878477"/>
    <lineage>
        <taxon>Eukaryota</taxon>
        <taxon>Sar</taxon>
        <taxon>Alveolata</taxon>
        <taxon>Dinophyceae</taxon>
        <taxon>Suessiales</taxon>
        <taxon>Symbiodiniaceae</taxon>
        <taxon>Symbiodinium</taxon>
    </lineage>
</organism>
<accession>A0A812SJI7</accession>
<proteinExistence type="predicted"/>
<feature type="compositionally biased region" description="Low complexity" evidence="1">
    <location>
        <begin position="388"/>
        <end position="397"/>
    </location>
</feature>
<reference evidence="2" key="1">
    <citation type="submission" date="2021-02" db="EMBL/GenBank/DDBJ databases">
        <authorList>
            <person name="Dougan E. K."/>
            <person name="Rhodes N."/>
            <person name="Thang M."/>
            <person name="Chan C."/>
        </authorList>
    </citation>
    <scope>NUCLEOTIDE SEQUENCE</scope>
</reference>
<evidence type="ECO:0000256" key="1">
    <source>
        <dbReference type="SAM" id="MobiDB-lite"/>
    </source>
</evidence>